<dbReference type="PANTHER" id="PTHR47150">
    <property type="entry name" value="OS12G0169200 PROTEIN"/>
    <property type="match status" value="1"/>
</dbReference>
<name>A0AAD8T4I9_LOLMU</name>
<evidence type="ECO:0000313" key="2">
    <source>
        <dbReference type="Proteomes" id="UP001231189"/>
    </source>
</evidence>
<accession>A0AAD8T4I9</accession>
<comment type="caution">
    <text evidence="1">The sequence shown here is derived from an EMBL/GenBank/DDBJ whole genome shotgun (WGS) entry which is preliminary data.</text>
</comment>
<proteinExistence type="predicted"/>
<dbReference type="Proteomes" id="UP001231189">
    <property type="component" value="Unassembled WGS sequence"/>
</dbReference>
<dbReference type="PANTHER" id="PTHR47150:SF7">
    <property type="entry name" value="NUCLEASE"/>
    <property type="match status" value="1"/>
</dbReference>
<reference evidence="1" key="1">
    <citation type="submission" date="2023-07" db="EMBL/GenBank/DDBJ databases">
        <title>A chromosome-level genome assembly of Lolium multiflorum.</title>
        <authorList>
            <person name="Chen Y."/>
            <person name="Copetti D."/>
            <person name="Kolliker R."/>
            <person name="Studer B."/>
        </authorList>
    </citation>
    <scope>NUCLEOTIDE SEQUENCE</scope>
    <source>
        <strain evidence="1">02402/16</strain>
        <tissue evidence="1">Leaf</tissue>
    </source>
</reference>
<evidence type="ECO:0000313" key="1">
    <source>
        <dbReference type="EMBL" id="KAK1669335.1"/>
    </source>
</evidence>
<protein>
    <submittedName>
        <fullName evidence="1">Uncharacterized protein</fullName>
    </submittedName>
</protein>
<dbReference type="Pfam" id="PF04827">
    <property type="entry name" value="Plant_tran"/>
    <property type="match status" value="1"/>
</dbReference>
<gene>
    <name evidence="1" type="ORF">QYE76_057494</name>
</gene>
<dbReference type="AlphaFoldDB" id="A0AAD8T4I9"/>
<dbReference type="InterPro" id="IPR006912">
    <property type="entry name" value="Harbinger_derived_prot"/>
</dbReference>
<organism evidence="1 2">
    <name type="scientific">Lolium multiflorum</name>
    <name type="common">Italian ryegrass</name>
    <name type="synonym">Lolium perenne subsp. multiflorum</name>
    <dbReference type="NCBI Taxonomy" id="4521"/>
    <lineage>
        <taxon>Eukaryota</taxon>
        <taxon>Viridiplantae</taxon>
        <taxon>Streptophyta</taxon>
        <taxon>Embryophyta</taxon>
        <taxon>Tracheophyta</taxon>
        <taxon>Spermatophyta</taxon>
        <taxon>Magnoliopsida</taxon>
        <taxon>Liliopsida</taxon>
        <taxon>Poales</taxon>
        <taxon>Poaceae</taxon>
        <taxon>BOP clade</taxon>
        <taxon>Pooideae</taxon>
        <taxon>Poodae</taxon>
        <taxon>Poeae</taxon>
        <taxon>Poeae Chloroplast Group 2 (Poeae type)</taxon>
        <taxon>Loliodinae</taxon>
        <taxon>Loliinae</taxon>
        <taxon>Lolium</taxon>
    </lineage>
</organism>
<keyword evidence="2" id="KW-1185">Reference proteome</keyword>
<dbReference type="EMBL" id="JAUUTY010000003">
    <property type="protein sequence ID" value="KAK1669335.1"/>
    <property type="molecule type" value="Genomic_DNA"/>
</dbReference>
<sequence length="184" mass="20919">MIPRRLLCLQMDPCTLFLLEDSSSSSDSDLEELLDDDMEQTAVILAAKEILDVRPKKSSLNDINVLHKSHLLSWLAKGDSPTCNYTINGREYTMGYYLADGIYPDWATFVKIIREPGNRAESEFAKAQEAAQKDIERAFGVLQARFTIVRGLARFWDMDTLDDIMTSNVILHNMIIEDERGLNL</sequence>